<dbReference type="Pfam" id="PF00440">
    <property type="entry name" value="TetR_N"/>
    <property type="match status" value="1"/>
</dbReference>
<dbReference type="SUPFAM" id="SSF48498">
    <property type="entry name" value="Tetracyclin repressor-like, C-terminal domain"/>
    <property type="match status" value="1"/>
</dbReference>
<dbReference type="Pfam" id="PF13305">
    <property type="entry name" value="TetR_C_33"/>
    <property type="match status" value="1"/>
</dbReference>
<keyword evidence="7" id="KW-1185">Reference proteome</keyword>
<dbReference type="InterPro" id="IPR036271">
    <property type="entry name" value="Tet_transcr_reg_TetR-rel_C_sf"/>
</dbReference>
<dbReference type="AlphaFoldDB" id="A0A3M8HFS2"/>
<name>A0A3M8HFS2_9BACI</name>
<dbReference type="Gene3D" id="1.10.357.10">
    <property type="entry name" value="Tetracycline Repressor, domain 2"/>
    <property type="match status" value="1"/>
</dbReference>
<evidence type="ECO:0000313" key="6">
    <source>
        <dbReference type="EMBL" id="RND01336.1"/>
    </source>
</evidence>
<comment type="caution">
    <text evidence="6">The sequence shown here is derived from an EMBL/GenBank/DDBJ whole genome shotgun (WGS) entry which is preliminary data.</text>
</comment>
<dbReference type="RefSeq" id="WP_122970550.1">
    <property type="nucleotide sequence ID" value="NZ_RHLQ01000002.1"/>
</dbReference>
<keyword evidence="1" id="KW-0805">Transcription regulation</keyword>
<dbReference type="GO" id="GO:0003677">
    <property type="term" value="F:DNA binding"/>
    <property type="evidence" value="ECO:0007669"/>
    <property type="project" value="UniProtKB-UniRule"/>
</dbReference>
<evidence type="ECO:0000256" key="3">
    <source>
        <dbReference type="ARBA" id="ARBA00023163"/>
    </source>
</evidence>
<dbReference type="EMBL" id="RHLQ01000002">
    <property type="protein sequence ID" value="RND01336.1"/>
    <property type="molecule type" value="Genomic_DNA"/>
</dbReference>
<keyword evidence="2 4" id="KW-0238">DNA-binding</keyword>
<accession>A0A3M8HFS2</accession>
<dbReference type="Gene3D" id="1.10.10.60">
    <property type="entry name" value="Homeodomain-like"/>
    <property type="match status" value="1"/>
</dbReference>
<evidence type="ECO:0000256" key="1">
    <source>
        <dbReference type="ARBA" id="ARBA00023015"/>
    </source>
</evidence>
<reference evidence="6 7" key="1">
    <citation type="journal article" date="2014" name="Int. J. Syst. Evol. Microbiol.">
        <title>Lysinibacillus halotolerans sp. nov., isolated from saline-alkaline soil.</title>
        <authorList>
            <person name="Kong D."/>
            <person name="Wang Y."/>
            <person name="Zhao B."/>
            <person name="Li Y."/>
            <person name="Song J."/>
            <person name="Zhai Y."/>
            <person name="Zhang C."/>
            <person name="Wang H."/>
            <person name="Chen X."/>
            <person name="Zhao B."/>
            <person name="Ruan Z."/>
        </authorList>
    </citation>
    <scope>NUCLEOTIDE SEQUENCE [LARGE SCALE GENOMIC DNA]</scope>
    <source>
        <strain evidence="6 7">MCCC 1A12703</strain>
    </source>
</reference>
<evidence type="ECO:0000256" key="2">
    <source>
        <dbReference type="ARBA" id="ARBA00023125"/>
    </source>
</evidence>
<dbReference type="SUPFAM" id="SSF46689">
    <property type="entry name" value="Homeodomain-like"/>
    <property type="match status" value="1"/>
</dbReference>
<feature type="DNA-binding region" description="H-T-H motif" evidence="4">
    <location>
        <begin position="29"/>
        <end position="48"/>
    </location>
</feature>
<organism evidence="6 7">
    <name type="scientific">Lysinibacillus halotolerans</name>
    <dbReference type="NCBI Taxonomy" id="1368476"/>
    <lineage>
        <taxon>Bacteria</taxon>
        <taxon>Bacillati</taxon>
        <taxon>Bacillota</taxon>
        <taxon>Bacilli</taxon>
        <taxon>Bacillales</taxon>
        <taxon>Bacillaceae</taxon>
        <taxon>Lysinibacillus</taxon>
    </lineage>
</organism>
<dbReference type="Proteomes" id="UP000279909">
    <property type="component" value="Unassembled WGS sequence"/>
</dbReference>
<sequence length="188" mass="21009">MSPRSGINQEVIINKAVEIAEKEGMEAVTMATLARELSIKSPSLYNHFKGLNEIKLALAMKSLNLFYQYLKNATLNQKNGPEAIRAIGKAYIEFAYQHPGLYEALISSPDSTCKNIQMAEEAIVNLIKKPIAVFPLDEKEQIHAVRGLRSLLHGLVDLKRKGGFNLPLDFEESLEVNLEIFIKGLKID</sequence>
<evidence type="ECO:0000259" key="5">
    <source>
        <dbReference type="PROSITE" id="PS50977"/>
    </source>
</evidence>
<dbReference type="InterPro" id="IPR009057">
    <property type="entry name" value="Homeodomain-like_sf"/>
</dbReference>
<dbReference type="PROSITE" id="PS50977">
    <property type="entry name" value="HTH_TETR_2"/>
    <property type="match status" value="1"/>
</dbReference>
<evidence type="ECO:0000256" key="4">
    <source>
        <dbReference type="PROSITE-ProRule" id="PRU00335"/>
    </source>
</evidence>
<keyword evidence="3" id="KW-0804">Transcription</keyword>
<gene>
    <name evidence="6" type="ORF">EC501_01640</name>
</gene>
<protein>
    <submittedName>
        <fullName evidence="6">TetR/AcrR family transcriptional regulator</fullName>
    </submittedName>
</protein>
<evidence type="ECO:0000313" key="7">
    <source>
        <dbReference type="Proteomes" id="UP000279909"/>
    </source>
</evidence>
<dbReference type="OrthoDB" id="71867at2"/>
<proteinExistence type="predicted"/>
<feature type="domain" description="HTH tetR-type" evidence="5">
    <location>
        <begin position="6"/>
        <end position="66"/>
    </location>
</feature>
<dbReference type="InterPro" id="IPR001647">
    <property type="entry name" value="HTH_TetR"/>
</dbReference>
<dbReference type="InterPro" id="IPR025996">
    <property type="entry name" value="MT1864/Rv1816-like_C"/>
</dbReference>